<comment type="caution">
    <text evidence="1">The sequence shown here is derived from an EMBL/GenBank/DDBJ whole genome shotgun (WGS) entry which is preliminary data.</text>
</comment>
<proteinExistence type="predicted"/>
<protein>
    <submittedName>
        <fullName evidence="1">Uncharacterized protein</fullName>
    </submittedName>
</protein>
<organism evidence="1 2">
    <name type="scientific">Malus domestica</name>
    <name type="common">Apple</name>
    <name type="synonym">Pyrus malus</name>
    <dbReference type="NCBI Taxonomy" id="3750"/>
    <lineage>
        <taxon>Eukaryota</taxon>
        <taxon>Viridiplantae</taxon>
        <taxon>Streptophyta</taxon>
        <taxon>Embryophyta</taxon>
        <taxon>Tracheophyta</taxon>
        <taxon>Spermatophyta</taxon>
        <taxon>Magnoliopsida</taxon>
        <taxon>eudicotyledons</taxon>
        <taxon>Gunneridae</taxon>
        <taxon>Pentapetalae</taxon>
        <taxon>rosids</taxon>
        <taxon>fabids</taxon>
        <taxon>Rosales</taxon>
        <taxon>Rosaceae</taxon>
        <taxon>Amygdaloideae</taxon>
        <taxon>Maleae</taxon>
        <taxon>Malus</taxon>
    </lineage>
</organism>
<reference evidence="1 2" key="1">
    <citation type="submission" date="2018-10" db="EMBL/GenBank/DDBJ databases">
        <title>A high-quality apple genome assembly.</title>
        <authorList>
            <person name="Hu J."/>
        </authorList>
    </citation>
    <scope>NUCLEOTIDE SEQUENCE [LARGE SCALE GENOMIC DNA]</scope>
    <source>
        <strain evidence="2">cv. HFTH1</strain>
        <tissue evidence="1">Young leaf</tissue>
    </source>
</reference>
<keyword evidence="2" id="KW-1185">Reference proteome</keyword>
<evidence type="ECO:0000313" key="2">
    <source>
        <dbReference type="Proteomes" id="UP000290289"/>
    </source>
</evidence>
<dbReference type="AlphaFoldDB" id="A0A498I5E4"/>
<sequence length="101" mass="11707">MASFAIKCRVWTRKEYETLCRAYRWVSEDSVRGVLKQVKVFGLVKTNEKGLKTLSFNDKDKIKGKVNSTRKTNENDLKTLSFNDKDKIKGKVNSTRIDFLV</sequence>
<gene>
    <name evidence="1" type="ORF">DVH24_023579</name>
</gene>
<evidence type="ECO:0000313" key="1">
    <source>
        <dbReference type="EMBL" id="RXH77305.1"/>
    </source>
</evidence>
<dbReference type="EMBL" id="RDQH01000340">
    <property type="protein sequence ID" value="RXH77305.1"/>
    <property type="molecule type" value="Genomic_DNA"/>
</dbReference>
<name>A0A498I5E4_MALDO</name>
<accession>A0A498I5E4</accession>
<dbReference type="Proteomes" id="UP000290289">
    <property type="component" value="Chromosome 14"/>
</dbReference>